<dbReference type="OrthoDB" id="9786833at2"/>
<proteinExistence type="inferred from homology"/>
<dbReference type="EMBL" id="AUNB01000032">
    <property type="protein sequence ID" value="KEO58730.1"/>
    <property type="molecule type" value="Genomic_DNA"/>
</dbReference>
<gene>
    <name evidence="6" type="ORF">DT23_16025</name>
</gene>
<feature type="signal peptide" evidence="4">
    <location>
        <begin position="1"/>
        <end position="28"/>
    </location>
</feature>
<dbReference type="InterPro" id="IPR051010">
    <property type="entry name" value="BCAA_transport"/>
</dbReference>
<keyword evidence="3" id="KW-0029">Amino-acid transport</keyword>
<name>A0A074JS61_9RHOB</name>
<dbReference type="eggNOG" id="COG0683">
    <property type="taxonomic scope" value="Bacteria"/>
</dbReference>
<evidence type="ECO:0000313" key="7">
    <source>
        <dbReference type="Proteomes" id="UP000027471"/>
    </source>
</evidence>
<evidence type="ECO:0000313" key="6">
    <source>
        <dbReference type="EMBL" id="KEO58730.1"/>
    </source>
</evidence>
<keyword evidence="3" id="KW-0813">Transport</keyword>
<dbReference type="STRING" id="1353528.DT23_16025"/>
<evidence type="ECO:0000256" key="2">
    <source>
        <dbReference type="ARBA" id="ARBA00022729"/>
    </source>
</evidence>
<evidence type="ECO:0000256" key="1">
    <source>
        <dbReference type="ARBA" id="ARBA00010062"/>
    </source>
</evidence>
<dbReference type="AlphaFoldDB" id="A0A074JS61"/>
<protein>
    <recommendedName>
        <fullName evidence="5">Leucine-binding protein domain-containing protein</fullName>
    </recommendedName>
</protein>
<dbReference type="SUPFAM" id="SSF53822">
    <property type="entry name" value="Periplasmic binding protein-like I"/>
    <property type="match status" value="1"/>
</dbReference>
<keyword evidence="2 4" id="KW-0732">Signal</keyword>
<dbReference type="InterPro" id="IPR028082">
    <property type="entry name" value="Peripla_BP_I"/>
</dbReference>
<dbReference type="RefSeq" id="WP_051697229.1">
    <property type="nucleotide sequence ID" value="NZ_AUNB01000032.1"/>
</dbReference>
<comment type="caution">
    <text evidence="6">The sequence shown here is derived from an EMBL/GenBank/DDBJ whole genome shotgun (WGS) entry which is preliminary data.</text>
</comment>
<dbReference type="PANTHER" id="PTHR30483">
    <property type="entry name" value="LEUCINE-SPECIFIC-BINDING PROTEIN"/>
    <property type="match status" value="1"/>
</dbReference>
<sequence>MTFKGSRLTAASAAFALAAAIGTTGASAQTAPSVIKIGTLYAGSGEFAVSSQAQYDGLKFWAKKVNKDGGVFVKAYNKKIPVKIVAYDDQSSTSTATTLYNQLITQDHVDLLVADFGSVLTSVAVPLAKEHNQLLVDVTGSSAGFFSNDNKYLVDLSIPSSGVWPIPLAKHLIKQGVKKVAIVYGSNDFDSSQADTLKSELKKAGITPVYDHAVPTNETNYTVLLHAAAATKPQAMVELGYMSNDVAFLKSLKSSGLHFPMVFTIFPGQFKALMEKNAGKDALAYTYSYPAPPMIKYEQVSLGLNTDQFIKAWEADGHKSAPNFVNTAGYSTGILLAKALSTAPDMKQLTIRSTLEGFSGNTSTLVGPFALSQTGAQMGERLPVAQFQPQKDGSLKTVVVYPDAMATGKAIYPAPQG</sequence>
<reference evidence="6 7" key="1">
    <citation type="journal article" date="2015" name="Antonie Van Leeuwenhoek">
        <title>Thioclava indica sp. nov., isolated from surface seawater of the Indian Ocean.</title>
        <authorList>
            <person name="Liu Y."/>
            <person name="Lai Q."/>
            <person name="Du J."/>
            <person name="Xu H."/>
            <person name="Jiang L."/>
            <person name="Shao Z."/>
        </authorList>
    </citation>
    <scope>NUCLEOTIDE SEQUENCE [LARGE SCALE GENOMIC DNA]</scope>
    <source>
        <strain evidence="6 7">DT23-4</strain>
    </source>
</reference>
<keyword evidence="7" id="KW-1185">Reference proteome</keyword>
<dbReference type="Proteomes" id="UP000027471">
    <property type="component" value="Unassembled WGS sequence"/>
</dbReference>
<evidence type="ECO:0000259" key="5">
    <source>
        <dbReference type="Pfam" id="PF13458"/>
    </source>
</evidence>
<accession>A0A074JS61</accession>
<dbReference type="InterPro" id="IPR028081">
    <property type="entry name" value="Leu-bd"/>
</dbReference>
<organism evidence="6 7">
    <name type="scientific">Thioclava indica</name>
    <dbReference type="NCBI Taxonomy" id="1353528"/>
    <lineage>
        <taxon>Bacteria</taxon>
        <taxon>Pseudomonadati</taxon>
        <taxon>Pseudomonadota</taxon>
        <taxon>Alphaproteobacteria</taxon>
        <taxon>Rhodobacterales</taxon>
        <taxon>Paracoccaceae</taxon>
        <taxon>Thioclava</taxon>
    </lineage>
</organism>
<dbReference type="Pfam" id="PF13458">
    <property type="entry name" value="Peripla_BP_6"/>
    <property type="match status" value="1"/>
</dbReference>
<dbReference type="Gene3D" id="3.40.50.2300">
    <property type="match status" value="2"/>
</dbReference>
<evidence type="ECO:0000256" key="3">
    <source>
        <dbReference type="ARBA" id="ARBA00022970"/>
    </source>
</evidence>
<feature type="chain" id="PRO_5001695075" description="Leucine-binding protein domain-containing protein" evidence="4">
    <location>
        <begin position="29"/>
        <end position="417"/>
    </location>
</feature>
<dbReference type="PANTHER" id="PTHR30483:SF6">
    <property type="entry name" value="PERIPLASMIC BINDING PROTEIN OF ABC TRANSPORTER FOR NATURAL AMINO ACIDS"/>
    <property type="match status" value="1"/>
</dbReference>
<evidence type="ECO:0000256" key="4">
    <source>
        <dbReference type="SAM" id="SignalP"/>
    </source>
</evidence>
<dbReference type="GO" id="GO:0006865">
    <property type="term" value="P:amino acid transport"/>
    <property type="evidence" value="ECO:0007669"/>
    <property type="project" value="UniProtKB-KW"/>
</dbReference>
<feature type="domain" description="Leucine-binding protein" evidence="5">
    <location>
        <begin position="35"/>
        <end position="388"/>
    </location>
</feature>
<comment type="similarity">
    <text evidence="1">Belongs to the leucine-binding protein family.</text>
</comment>